<dbReference type="Proteomes" id="UP001221898">
    <property type="component" value="Unassembled WGS sequence"/>
</dbReference>
<reference evidence="2" key="1">
    <citation type="journal article" date="2023" name="Science">
        <title>Genome structures resolve the early diversification of teleost fishes.</title>
        <authorList>
            <person name="Parey E."/>
            <person name="Louis A."/>
            <person name="Montfort J."/>
            <person name="Bouchez O."/>
            <person name="Roques C."/>
            <person name="Iampietro C."/>
            <person name="Lluch J."/>
            <person name="Castinel A."/>
            <person name="Donnadieu C."/>
            <person name="Desvignes T."/>
            <person name="Floi Bucao C."/>
            <person name="Jouanno E."/>
            <person name="Wen M."/>
            <person name="Mejri S."/>
            <person name="Dirks R."/>
            <person name="Jansen H."/>
            <person name="Henkel C."/>
            <person name="Chen W.J."/>
            <person name="Zahm M."/>
            <person name="Cabau C."/>
            <person name="Klopp C."/>
            <person name="Thompson A.W."/>
            <person name="Robinson-Rechavi M."/>
            <person name="Braasch I."/>
            <person name="Lecointre G."/>
            <person name="Bobe J."/>
            <person name="Postlethwait J.H."/>
            <person name="Berthelot C."/>
            <person name="Roest Crollius H."/>
            <person name="Guiguen Y."/>
        </authorList>
    </citation>
    <scope>NUCLEOTIDE SEQUENCE</scope>
    <source>
        <strain evidence="2">NC1722</strain>
    </source>
</reference>
<evidence type="ECO:0000313" key="2">
    <source>
        <dbReference type="EMBL" id="KAJ8384256.1"/>
    </source>
</evidence>
<evidence type="ECO:0000313" key="3">
    <source>
        <dbReference type="Proteomes" id="UP001221898"/>
    </source>
</evidence>
<gene>
    <name evidence="2" type="ORF">AAFF_G00207170</name>
</gene>
<evidence type="ECO:0000256" key="1">
    <source>
        <dbReference type="SAM" id="MobiDB-lite"/>
    </source>
</evidence>
<feature type="region of interest" description="Disordered" evidence="1">
    <location>
        <begin position="33"/>
        <end position="96"/>
    </location>
</feature>
<keyword evidence="3" id="KW-1185">Reference proteome</keyword>
<sequence>MFSHPPTDRLDRSSVSCARGGFVERAWPRGVHKLKQREGGERSVREQQKRGRSVALARRQSTRPSFRPRFRAILSRRSVTSPARGRRPLRFVSESR</sequence>
<feature type="compositionally biased region" description="Basic and acidic residues" evidence="1">
    <location>
        <begin position="36"/>
        <end position="49"/>
    </location>
</feature>
<dbReference type="EMBL" id="JAINUG010000275">
    <property type="protein sequence ID" value="KAJ8384256.1"/>
    <property type="molecule type" value="Genomic_DNA"/>
</dbReference>
<dbReference type="AlphaFoldDB" id="A0AAD7RHA1"/>
<accession>A0AAD7RHA1</accession>
<name>A0AAD7RHA1_9TELE</name>
<organism evidence="2 3">
    <name type="scientific">Aldrovandia affinis</name>
    <dbReference type="NCBI Taxonomy" id="143900"/>
    <lineage>
        <taxon>Eukaryota</taxon>
        <taxon>Metazoa</taxon>
        <taxon>Chordata</taxon>
        <taxon>Craniata</taxon>
        <taxon>Vertebrata</taxon>
        <taxon>Euteleostomi</taxon>
        <taxon>Actinopterygii</taxon>
        <taxon>Neopterygii</taxon>
        <taxon>Teleostei</taxon>
        <taxon>Notacanthiformes</taxon>
        <taxon>Halosauridae</taxon>
        <taxon>Aldrovandia</taxon>
    </lineage>
</organism>
<proteinExistence type="predicted"/>
<comment type="caution">
    <text evidence="2">The sequence shown here is derived from an EMBL/GenBank/DDBJ whole genome shotgun (WGS) entry which is preliminary data.</text>
</comment>
<protein>
    <submittedName>
        <fullName evidence="2">Uncharacterized protein</fullName>
    </submittedName>
</protein>